<feature type="domain" description="HTH cro/C1-type" evidence="3">
    <location>
        <begin position="3"/>
        <end position="37"/>
    </location>
</feature>
<dbReference type="PROSITE" id="PS50943">
    <property type="entry name" value="HTH_CROC1"/>
    <property type="match status" value="1"/>
</dbReference>
<dbReference type="EMBL" id="NGJX01000015">
    <property type="protein sequence ID" value="RST99399.1"/>
    <property type="molecule type" value="Genomic_DNA"/>
</dbReference>
<evidence type="ECO:0000313" key="4">
    <source>
        <dbReference type="EMBL" id="RST99399.1"/>
    </source>
</evidence>
<dbReference type="Gene3D" id="1.10.260.40">
    <property type="entry name" value="lambda repressor-like DNA-binding domains"/>
    <property type="match status" value="1"/>
</dbReference>
<evidence type="ECO:0000256" key="1">
    <source>
        <dbReference type="ARBA" id="ARBA00023125"/>
    </source>
</evidence>
<dbReference type="InterPro" id="IPR010982">
    <property type="entry name" value="Lambda_DNA-bd_dom_sf"/>
</dbReference>
<dbReference type="GO" id="GO:0003677">
    <property type="term" value="F:DNA binding"/>
    <property type="evidence" value="ECO:0007669"/>
    <property type="project" value="UniProtKB-KW"/>
</dbReference>
<accession>A0A429ZZF6</accession>
<dbReference type="AlphaFoldDB" id="A0A429ZZF6"/>
<feature type="transmembrane region" description="Helical" evidence="2">
    <location>
        <begin position="157"/>
        <end position="174"/>
    </location>
</feature>
<keyword evidence="2" id="KW-0812">Transmembrane</keyword>
<keyword evidence="5" id="KW-1185">Reference proteome</keyword>
<organism evidence="4 5">
    <name type="scientific">Vagococcus fluvialis</name>
    <dbReference type="NCBI Taxonomy" id="2738"/>
    <lineage>
        <taxon>Bacteria</taxon>
        <taxon>Bacillati</taxon>
        <taxon>Bacillota</taxon>
        <taxon>Bacilli</taxon>
        <taxon>Lactobacillales</taxon>
        <taxon>Enterococcaceae</taxon>
        <taxon>Vagococcus</taxon>
    </lineage>
</organism>
<keyword evidence="2" id="KW-1133">Transmembrane helix</keyword>
<feature type="transmembrane region" description="Helical" evidence="2">
    <location>
        <begin position="121"/>
        <end position="145"/>
    </location>
</feature>
<protein>
    <recommendedName>
        <fullName evidence="3">HTH cro/C1-type domain-containing protein</fullName>
    </recommendedName>
</protein>
<evidence type="ECO:0000256" key="2">
    <source>
        <dbReference type="SAM" id="Phobius"/>
    </source>
</evidence>
<feature type="transmembrane region" description="Helical" evidence="2">
    <location>
        <begin position="61"/>
        <end position="78"/>
    </location>
</feature>
<evidence type="ECO:0000259" key="3">
    <source>
        <dbReference type="PROSITE" id="PS50943"/>
    </source>
</evidence>
<dbReference type="PANTHER" id="PTHR46558:SF15">
    <property type="entry name" value="HELIX-TURN-HELIX DOMAIN PROTEIN"/>
    <property type="match status" value="1"/>
</dbReference>
<gene>
    <name evidence="4" type="ORF">CBF32_11690</name>
</gene>
<keyword evidence="1" id="KW-0238">DNA-binding</keyword>
<dbReference type="PANTHER" id="PTHR46558">
    <property type="entry name" value="TRACRIPTIONAL REGULATORY PROTEIN-RELATED-RELATED"/>
    <property type="match status" value="1"/>
</dbReference>
<comment type="caution">
    <text evidence="4">The sequence shown here is derived from an EMBL/GenBank/DDBJ whole genome shotgun (WGS) entry which is preliminary data.</text>
</comment>
<dbReference type="InterPro" id="IPR001387">
    <property type="entry name" value="Cro/C1-type_HTH"/>
</dbReference>
<proteinExistence type="predicted"/>
<dbReference type="Proteomes" id="UP000288197">
    <property type="component" value="Unassembled WGS sequence"/>
</dbReference>
<keyword evidence="2" id="KW-0472">Membrane</keyword>
<feature type="transmembrane region" description="Helical" evidence="2">
    <location>
        <begin position="90"/>
        <end position="109"/>
    </location>
</feature>
<dbReference type="Pfam" id="PF01381">
    <property type="entry name" value="HTH_3"/>
    <property type="match status" value="1"/>
</dbReference>
<evidence type="ECO:0000313" key="5">
    <source>
        <dbReference type="Proteomes" id="UP000288197"/>
    </source>
</evidence>
<dbReference type="SUPFAM" id="SSF47413">
    <property type="entry name" value="lambda repressor-like DNA-binding domains"/>
    <property type="match status" value="1"/>
</dbReference>
<reference evidence="4 5" key="1">
    <citation type="submission" date="2017-05" db="EMBL/GenBank/DDBJ databases">
        <title>Vagococcus spp. assemblies.</title>
        <authorList>
            <person name="Gulvik C.A."/>
        </authorList>
    </citation>
    <scope>NUCLEOTIDE SEQUENCE [LARGE SCALE GENOMIC DNA]</scope>
    <source>
        <strain evidence="4 5">NCFB 2497</strain>
    </source>
</reference>
<sequence length="179" mass="20239">MLVSKKTISNWETGKTTPDLESLLRLSDLFNLSLDELIKGDKEIMEKIKKDTDTVTSNKKIAVIIISWTIIYGLILLAELFLDSPKVTDPFVNGLFILLGLAVGLYFFIKTKFEYMLEKIDINLILKGIFFLLTAIVVFSVSSFLNKLIDVTWQQNIIKVISTMLVALIGKSIFKKADN</sequence>
<name>A0A429ZZF6_9ENTE</name>
<dbReference type="CDD" id="cd00093">
    <property type="entry name" value="HTH_XRE"/>
    <property type="match status" value="1"/>
</dbReference>